<reference evidence="2" key="1">
    <citation type="submission" date="2020-07" db="EMBL/GenBank/DDBJ databases">
        <title>Ethylene signaling mediates host invasion by parasitic plants.</title>
        <authorList>
            <person name="Yoshida S."/>
        </authorList>
    </citation>
    <scope>NUCLEOTIDE SEQUENCE</scope>
    <source>
        <strain evidence="2">Okayama</strain>
    </source>
</reference>
<keyword evidence="3" id="KW-1185">Reference proteome</keyword>
<name>A0A830C0L6_9LAMI</name>
<feature type="region of interest" description="Disordered" evidence="1">
    <location>
        <begin position="41"/>
        <end position="60"/>
    </location>
</feature>
<evidence type="ECO:0000313" key="3">
    <source>
        <dbReference type="Proteomes" id="UP000653305"/>
    </source>
</evidence>
<dbReference type="AlphaFoldDB" id="A0A830C0L6"/>
<comment type="caution">
    <text evidence="2">The sequence shown here is derived from an EMBL/GenBank/DDBJ whole genome shotgun (WGS) entry which is preliminary data.</text>
</comment>
<sequence length="60" mass="6493">MALSSRDRWTYVQNPFSKTVLFPRHNDQVDFVMRAAFSGYLAGPAGSTGNRASSSGPAIT</sequence>
<proteinExistence type="predicted"/>
<protein>
    <submittedName>
        <fullName evidence="2">Uncharacterized protein</fullName>
    </submittedName>
</protein>
<gene>
    <name evidence="2" type="ORF">PHJA_001410800</name>
</gene>
<dbReference type="Proteomes" id="UP000653305">
    <property type="component" value="Unassembled WGS sequence"/>
</dbReference>
<organism evidence="2 3">
    <name type="scientific">Phtheirospermum japonicum</name>
    <dbReference type="NCBI Taxonomy" id="374723"/>
    <lineage>
        <taxon>Eukaryota</taxon>
        <taxon>Viridiplantae</taxon>
        <taxon>Streptophyta</taxon>
        <taxon>Embryophyta</taxon>
        <taxon>Tracheophyta</taxon>
        <taxon>Spermatophyta</taxon>
        <taxon>Magnoliopsida</taxon>
        <taxon>eudicotyledons</taxon>
        <taxon>Gunneridae</taxon>
        <taxon>Pentapetalae</taxon>
        <taxon>asterids</taxon>
        <taxon>lamiids</taxon>
        <taxon>Lamiales</taxon>
        <taxon>Orobanchaceae</taxon>
        <taxon>Orobanchaceae incertae sedis</taxon>
        <taxon>Phtheirospermum</taxon>
    </lineage>
</organism>
<feature type="compositionally biased region" description="Polar residues" evidence="1">
    <location>
        <begin position="47"/>
        <end position="60"/>
    </location>
</feature>
<dbReference type="EMBL" id="BMAC01000287">
    <property type="protein sequence ID" value="GFP92666.1"/>
    <property type="molecule type" value="Genomic_DNA"/>
</dbReference>
<accession>A0A830C0L6</accession>
<evidence type="ECO:0000256" key="1">
    <source>
        <dbReference type="SAM" id="MobiDB-lite"/>
    </source>
</evidence>
<evidence type="ECO:0000313" key="2">
    <source>
        <dbReference type="EMBL" id="GFP92666.1"/>
    </source>
</evidence>